<dbReference type="InParanoid" id="F0X8R1"/>
<dbReference type="eggNOG" id="KOG0134">
    <property type="taxonomic scope" value="Eukaryota"/>
</dbReference>
<protein>
    <submittedName>
        <fullName evidence="6">NADH oxidase</fullName>
    </submittedName>
</protein>
<dbReference type="InterPro" id="IPR051799">
    <property type="entry name" value="NADH_flavin_oxidoreductase"/>
</dbReference>
<dbReference type="InterPro" id="IPR013785">
    <property type="entry name" value="Aldolase_TIM"/>
</dbReference>
<evidence type="ECO:0000256" key="4">
    <source>
        <dbReference type="ARBA" id="ARBA00023002"/>
    </source>
</evidence>
<sequence length="460" mass="49716">MPTRYQVQEGDNISVEPLGQPLTFHFSQRTAKNRFLKAAMAEGLATWSPTELEERGIPTPELVELYRRWGEDAQGWGVILTGNVAIDFEHMSGAGMTVITPESPFSGRRFEAFQAMAAAGKANGSLMVAQVVHPGRQAPETLTKEPFSASAVPLAPKMGHTFAMPHAASLAEIQRVITGYGHAAEYLERAGFDGIELHGAHGYLIAQFLARRTNQRTDAYGGSLENRMRLLLEIAQEVRRRTSPAFIVGAKINSVEFQDGGITPDEARDMCALLRAEDVALDFVELSGGTYEKIGQSWADDVKESTRRREAFFFEFAQTVVPAFGVEPADRTTKVYLTGGLRTAPAMVRALDVVDGVGLGKPAAAEPGLAAALLDGSLSGAIRPVDQIAHDDGLSLIAACVQFRQITQGYEPFDLSDPTATATFLSDIGALFQRRAKDTDQKESGVCNFSGPQTKHISAA</sequence>
<dbReference type="GO" id="GO:0010181">
    <property type="term" value="F:FMN binding"/>
    <property type="evidence" value="ECO:0007669"/>
    <property type="project" value="InterPro"/>
</dbReference>
<evidence type="ECO:0000313" key="7">
    <source>
        <dbReference type="Proteomes" id="UP000007796"/>
    </source>
</evidence>
<dbReference type="AlphaFoldDB" id="F0X8R1"/>
<dbReference type="CDD" id="cd04733">
    <property type="entry name" value="OYE_like_2_FMN"/>
    <property type="match status" value="1"/>
</dbReference>
<dbReference type="PANTHER" id="PTHR43656:SF5">
    <property type="entry name" value="NADH:FLAVIN OXIDOREDUCTASE_NADH OXIDASE N-TERMINAL DOMAIN-CONTAINING PROTEIN"/>
    <property type="match status" value="1"/>
</dbReference>
<dbReference type="OrthoDB" id="1663137at2759"/>
<evidence type="ECO:0000313" key="6">
    <source>
        <dbReference type="EMBL" id="EFX05325.1"/>
    </source>
</evidence>
<evidence type="ECO:0000256" key="2">
    <source>
        <dbReference type="ARBA" id="ARBA00022630"/>
    </source>
</evidence>
<accession>F0X8R1</accession>
<dbReference type="PANTHER" id="PTHR43656">
    <property type="entry name" value="BINDING OXIDOREDUCTASE, PUTATIVE (AFU_ORTHOLOGUE AFUA_2G08260)-RELATED"/>
    <property type="match status" value="1"/>
</dbReference>
<proteinExistence type="inferred from homology"/>
<dbReference type="STRING" id="655863.F0X8R1"/>
<gene>
    <name evidence="6" type="ORF">CMQ_3394</name>
</gene>
<organism evidence="7">
    <name type="scientific">Grosmannia clavigera (strain kw1407 / UAMH 11150)</name>
    <name type="common">Blue stain fungus</name>
    <name type="synonym">Graphiocladiella clavigera</name>
    <dbReference type="NCBI Taxonomy" id="655863"/>
    <lineage>
        <taxon>Eukaryota</taxon>
        <taxon>Fungi</taxon>
        <taxon>Dikarya</taxon>
        <taxon>Ascomycota</taxon>
        <taxon>Pezizomycotina</taxon>
        <taxon>Sordariomycetes</taxon>
        <taxon>Sordariomycetidae</taxon>
        <taxon>Ophiostomatales</taxon>
        <taxon>Ophiostomataceae</taxon>
        <taxon>Leptographium</taxon>
    </lineage>
</organism>
<dbReference type="HOGENOM" id="CLU_012153_6_3_1"/>
<dbReference type="RefSeq" id="XP_014174807.1">
    <property type="nucleotide sequence ID" value="XM_014319332.1"/>
</dbReference>
<keyword evidence="2" id="KW-0285">Flavoprotein</keyword>
<dbReference type="SUPFAM" id="SSF51395">
    <property type="entry name" value="FMN-linked oxidoreductases"/>
    <property type="match status" value="1"/>
</dbReference>
<dbReference type="InterPro" id="IPR001155">
    <property type="entry name" value="OxRdtase_FMN_N"/>
</dbReference>
<dbReference type="GeneID" id="25976489"/>
<dbReference type="GO" id="GO:0016491">
    <property type="term" value="F:oxidoreductase activity"/>
    <property type="evidence" value="ECO:0007669"/>
    <property type="project" value="UniProtKB-KW"/>
</dbReference>
<evidence type="ECO:0000259" key="5">
    <source>
        <dbReference type="Pfam" id="PF00724"/>
    </source>
</evidence>
<keyword evidence="4" id="KW-0560">Oxidoreductase</keyword>
<dbReference type="Pfam" id="PF00724">
    <property type="entry name" value="Oxidored_FMN"/>
    <property type="match status" value="1"/>
</dbReference>
<comment type="similarity">
    <text evidence="1">Belongs to the NADH:flavin oxidoreductase/NADH oxidase family.</text>
</comment>
<keyword evidence="7" id="KW-1185">Reference proteome</keyword>
<name>F0X8R1_GROCL</name>
<dbReference type="EMBL" id="GL629735">
    <property type="protein sequence ID" value="EFX05325.1"/>
    <property type="molecule type" value="Genomic_DNA"/>
</dbReference>
<dbReference type="Gene3D" id="3.20.20.70">
    <property type="entry name" value="Aldolase class I"/>
    <property type="match status" value="1"/>
</dbReference>
<keyword evidence="3" id="KW-0288">FMN</keyword>
<evidence type="ECO:0000256" key="1">
    <source>
        <dbReference type="ARBA" id="ARBA00005979"/>
    </source>
</evidence>
<reference evidence="6 7" key="1">
    <citation type="journal article" date="2011" name="Proc. Natl. Acad. Sci. U.S.A.">
        <title>Genome and transcriptome analyses of the mountain pine beetle-fungal symbiont Grosmannia clavigera, a lodgepole pine pathogen.</title>
        <authorList>
            <person name="DiGuistini S."/>
            <person name="Wang Y."/>
            <person name="Liao N.Y."/>
            <person name="Taylor G."/>
            <person name="Tanguay P."/>
            <person name="Feau N."/>
            <person name="Henrissat B."/>
            <person name="Chan S.K."/>
            <person name="Hesse-Orce U."/>
            <person name="Alamouti S.M."/>
            <person name="Tsui C.K.M."/>
            <person name="Docking R.T."/>
            <person name="Levasseur A."/>
            <person name="Haridas S."/>
            <person name="Robertson G."/>
            <person name="Birol I."/>
            <person name="Holt R.A."/>
            <person name="Marra M.A."/>
            <person name="Hamelin R.C."/>
            <person name="Hirst M."/>
            <person name="Jones S.J.M."/>
            <person name="Bohlmann J."/>
            <person name="Breuil C."/>
        </authorList>
    </citation>
    <scope>NUCLEOTIDE SEQUENCE [LARGE SCALE GENOMIC DNA]</scope>
    <source>
        <strain evidence="7">kw1407 / UAMH 11150</strain>
    </source>
</reference>
<dbReference type="Proteomes" id="UP000007796">
    <property type="component" value="Unassembled WGS sequence"/>
</dbReference>
<feature type="domain" description="NADH:flavin oxidoreductase/NADH oxidase N-terminal" evidence="5">
    <location>
        <begin position="20"/>
        <end position="283"/>
    </location>
</feature>
<evidence type="ECO:0000256" key="3">
    <source>
        <dbReference type="ARBA" id="ARBA00022643"/>
    </source>
</evidence>